<feature type="transmembrane region" description="Helical" evidence="1">
    <location>
        <begin position="166"/>
        <end position="183"/>
    </location>
</feature>
<feature type="transmembrane region" description="Helical" evidence="1">
    <location>
        <begin position="31"/>
        <end position="52"/>
    </location>
</feature>
<feature type="transmembrane region" description="Helical" evidence="1">
    <location>
        <begin position="128"/>
        <end position="146"/>
    </location>
</feature>
<feature type="transmembrane region" description="Helical" evidence="1">
    <location>
        <begin position="285"/>
        <end position="305"/>
    </location>
</feature>
<dbReference type="SUPFAM" id="SSF55073">
    <property type="entry name" value="Nucleotide cyclase"/>
    <property type="match status" value="1"/>
</dbReference>
<feature type="domain" description="GGDEF" evidence="2">
    <location>
        <begin position="359"/>
        <end position="493"/>
    </location>
</feature>
<dbReference type="Gene3D" id="3.30.70.270">
    <property type="match status" value="1"/>
</dbReference>
<dbReference type="OrthoDB" id="3274397at2"/>
<keyword evidence="4" id="KW-1185">Reference proteome</keyword>
<evidence type="ECO:0000259" key="2">
    <source>
        <dbReference type="PROSITE" id="PS50887"/>
    </source>
</evidence>
<keyword evidence="1" id="KW-0812">Transmembrane</keyword>
<proteinExistence type="predicted"/>
<dbReference type="InterPro" id="IPR000160">
    <property type="entry name" value="GGDEF_dom"/>
</dbReference>
<dbReference type="SMART" id="SM00267">
    <property type="entry name" value="GGDEF"/>
    <property type="match status" value="1"/>
</dbReference>
<reference evidence="3 4" key="1">
    <citation type="submission" date="2017-06" db="EMBL/GenBank/DDBJ databases">
        <authorList>
            <person name="Kim H.J."/>
            <person name="Triplett B.A."/>
        </authorList>
    </citation>
    <scope>NUCLEOTIDE SEQUENCE [LARGE SCALE GENOMIC DNA]</scope>
    <source>
        <strain evidence="3 4">DSM 43151</strain>
    </source>
</reference>
<gene>
    <name evidence="3" type="ORF">SAMN06264365_110271</name>
</gene>
<dbReference type="InterPro" id="IPR052163">
    <property type="entry name" value="DGC-Regulatory_Protein"/>
</dbReference>
<dbReference type="Pfam" id="PF00990">
    <property type="entry name" value="GGDEF"/>
    <property type="match status" value="1"/>
</dbReference>
<dbReference type="RefSeq" id="WP_089295799.1">
    <property type="nucleotide sequence ID" value="NZ_BOMU01000062.1"/>
</dbReference>
<dbReference type="AlphaFoldDB" id="A0A239C4W2"/>
<name>A0A239C4W2_9ACTN</name>
<dbReference type="InterPro" id="IPR043128">
    <property type="entry name" value="Rev_trsase/Diguanyl_cyclase"/>
</dbReference>
<dbReference type="PANTHER" id="PTHR46663:SF2">
    <property type="entry name" value="GGDEF DOMAIN-CONTAINING PROTEIN"/>
    <property type="match status" value="1"/>
</dbReference>
<accession>A0A239C4W2</accession>
<dbReference type="PANTHER" id="PTHR46663">
    <property type="entry name" value="DIGUANYLATE CYCLASE DGCT-RELATED"/>
    <property type="match status" value="1"/>
</dbReference>
<dbReference type="NCBIfam" id="TIGR00254">
    <property type="entry name" value="GGDEF"/>
    <property type="match status" value="1"/>
</dbReference>
<feature type="transmembrane region" description="Helical" evidence="1">
    <location>
        <begin position="7"/>
        <end position="25"/>
    </location>
</feature>
<keyword evidence="1" id="KW-0472">Membrane</keyword>
<feature type="transmembrane region" description="Helical" evidence="1">
    <location>
        <begin position="220"/>
        <end position="241"/>
    </location>
</feature>
<evidence type="ECO:0000256" key="1">
    <source>
        <dbReference type="SAM" id="Phobius"/>
    </source>
</evidence>
<evidence type="ECO:0000313" key="4">
    <source>
        <dbReference type="Proteomes" id="UP000198415"/>
    </source>
</evidence>
<feature type="transmembrane region" description="Helical" evidence="1">
    <location>
        <begin position="261"/>
        <end position="279"/>
    </location>
</feature>
<organism evidence="3 4">
    <name type="scientific">Actinoplanes regularis</name>
    <dbReference type="NCBI Taxonomy" id="52697"/>
    <lineage>
        <taxon>Bacteria</taxon>
        <taxon>Bacillati</taxon>
        <taxon>Actinomycetota</taxon>
        <taxon>Actinomycetes</taxon>
        <taxon>Micromonosporales</taxon>
        <taxon>Micromonosporaceae</taxon>
        <taxon>Actinoplanes</taxon>
    </lineage>
</organism>
<dbReference type="Proteomes" id="UP000198415">
    <property type="component" value="Unassembled WGS sequence"/>
</dbReference>
<evidence type="ECO:0000313" key="3">
    <source>
        <dbReference type="EMBL" id="SNS14454.1"/>
    </source>
</evidence>
<protein>
    <submittedName>
        <fullName evidence="3">Diguanylate cyclase (GGDEF) domain-containing protein</fullName>
    </submittedName>
</protein>
<feature type="transmembrane region" description="Helical" evidence="1">
    <location>
        <begin position="64"/>
        <end position="86"/>
    </location>
</feature>
<feature type="transmembrane region" description="Helical" evidence="1">
    <location>
        <begin position="102"/>
        <end position="121"/>
    </location>
</feature>
<sequence>MSHQVRVVLLGAGLVVTHFFALRLLPAGSQAATNLSVGMLILCALIAAASAARAARRCAGRARYGWAVLAVGMVGWAFGESVWAYYVTFRAGIAPFPNLGDFGFLTMVPAAVAGMVAVLGVRRGLLRVVLDGLIIAGSLLFLSWVFVLEAVYQAGNLTAAAKAVSLAYPLSDVLLAAVALILLPRATAGHRRTATLMLAAAVALSVGDLGFAYLNQHSTYTCGAPIDTGWVAGFILVALAAHRAPSGRPSDSGQSAPFLPWLPYVPLAVAVLSAVELLARGEQLTAFLAVLLGTVILLVLIRQMVALRDNTALSRDLHRVVAQLRVREQELHHLAYHDPLTGLANRSLFVQRAEDALDGPLALLYLDLDGFKPVNDQHGHAVGDALLVEVGHVLRAETRTGDLVARLGGDEFAVLMPGVTDRAEAEEVGARLTDRLARPFTISGHRVVIGASVGVGMRAPEDLDVDAVLRRADALMYAVKSTRPGRHAVLHPA</sequence>
<dbReference type="PROSITE" id="PS50887">
    <property type="entry name" value="GGDEF"/>
    <property type="match status" value="1"/>
</dbReference>
<dbReference type="InterPro" id="IPR029787">
    <property type="entry name" value="Nucleotide_cyclase"/>
</dbReference>
<dbReference type="EMBL" id="FZNR01000010">
    <property type="protein sequence ID" value="SNS14454.1"/>
    <property type="molecule type" value="Genomic_DNA"/>
</dbReference>
<keyword evidence="1" id="KW-1133">Transmembrane helix</keyword>
<dbReference type="CDD" id="cd01949">
    <property type="entry name" value="GGDEF"/>
    <property type="match status" value="1"/>
</dbReference>